<feature type="coiled-coil region" evidence="1">
    <location>
        <begin position="93"/>
        <end position="192"/>
    </location>
</feature>
<protein>
    <submittedName>
        <fullName evidence="2">Uncharacterized protein</fullName>
    </submittedName>
</protein>
<comment type="caution">
    <text evidence="2">The sequence shown here is derived from an EMBL/GenBank/DDBJ whole genome shotgun (WGS) entry which is preliminary data.</text>
</comment>
<keyword evidence="1" id="KW-0175">Coiled coil</keyword>
<name>A0A0V0Q8T7_PSEPJ</name>
<feature type="coiled-coil region" evidence="1">
    <location>
        <begin position="25"/>
        <end position="66"/>
    </location>
</feature>
<dbReference type="AlphaFoldDB" id="A0A0V0Q8T7"/>
<accession>A0A0V0Q8T7</accession>
<proteinExistence type="predicted"/>
<evidence type="ECO:0000313" key="3">
    <source>
        <dbReference type="Proteomes" id="UP000054937"/>
    </source>
</evidence>
<reference evidence="2 3" key="1">
    <citation type="journal article" date="2015" name="Sci. Rep.">
        <title>Genome of the facultative scuticociliatosis pathogen Pseudocohnilembus persalinus provides insight into its virulence through horizontal gene transfer.</title>
        <authorList>
            <person name="Xiong J."/>
            <person name="Wang G."/>
            <person name="Cheng J."/>
            <person name="Tian M."/>
            <person name="Pan X."/>
            <person name="Warren A."/>
            <person name="Jiang C."/>
            <person name="Yuan D."/>
            <person name="Miao W."/>
        </authorList>
    </citation>
    <scope>NUCLEOTIDE SEQUENCE [LARGE SCALE GENOMIC DNA]</scope>
    <source>
        <strain evidence="2">36N120E</strain>
    </source>
</reference>
<dbReference type="EMBL" id="LDAU01000240">
    <property type="protein sequence ID" value="KRW98570.1"/>
    <property type="molecule type" value="Genomic_DNA"/>
</dbReference>
<gene>
    <name evidence="2" type="ORF">PPERSA_00062</name>
</gene>
<organism evidence="2 3">
    <name type="scientific">Pseudocohnilembus persalinus</name>
    <name type="common">Ciliate</name>
    <dbReference type="NCBI Taxonomy" id="266149"/>
    <lineage>
        <taxon>Eukaryota</taxon>
        <taxon>Sar</taxon>
        <taxon>Alveolata</taxon>
        <taxon>Ciliophora</taxon>
        <taxon>Intramacronucleata</taxon>
        <taxon>Oligohymenophorea</taxon>
        <taxon>Scuticociliatia</taxon>
        <taxon>Philasterida</taxon>
        <taxon>Pseudocohnilembidae</taxon>
        <taxon>Pseudocohnilembus</taxon>
    </lineage>
</organism>
<keyword evidence="3" id="KW-1185">Reference proteome</keyword>
<evidence type="ECO:0000313" key="2">
    <source>
        <dbReference type="EMBL" id="KRW98570.1"/>
    </source>
</evidence>
<evidence type="ECO:0000256" key="1">
    <source>
        <dbReference type="SAM" id="Coils"/>
    </source>
</evidence>
<dbReference type="Proteomes" id="UP000054937">
    <property type="component" value="Unassembled WGS sequence"/>
</dbReference>
<sequence length="243" mass="29409">MVLKDLKQKHSLEVAELLQINEQIKIEFQINLKNLQNKLQAKCNEYEKKQENFQELQKKVINLSRLVADKDKKEKEIMCTHQKFIDEVKNLDYDQIKEKKQKLLKNQQQQIENLEKFQCDQKQKKEAIIQQNQKNQLNKLQQQQRLELQNIDKILNEKEKQMLLIEKEKREKDEEEKKKKEQELLIKYKEQQKAQILKKEPNRQQIDKIEDFNKIDKNSFPITPLSVSKFQFKIILYKGGNAY</sequence>
<dbReference type="InParanoid" id="A0A0V0Q8T7"/>